<protein>
    <submittedName>
        <fullName evidence="1">Uncharacterized protein</fullName>
    </submittedName>
</protein>
<organism evidence="1 2">
    <name type="scientific">Streptomyces asiaticus subsp. ignotus</name>
    <dbReference type="NCBI Taxonomy" id="3098222"/>
    <lineage>
        <taxon>Bacteria</taxon>
        <taxon>Bacillati</taxon>
        <taxon>Actinomycetota</taxon>
        <taxon>Actinomycetes</taxon>
        <taxon>Kitasatosporales</taxon>
        <taxon>Streptomycetaceae</taxon>
        <taxon>Streptomyces</taxon>
        <taxon>Streptomyces violaceusniger group</taxon>
    </lineage>
</organism>
<proteinExistence type="predicted"/>
<keyword evidence="2" id="KW-1185">Reference proteome</keyword>
<sequence length="61" mass="6184">MKLIAVGDVVVARRPAVALDGDLSAGTSALPLLRDADLTIGNLEVPLTDTGCWDDGGYGTG</sequence>
<dbReference type="RefSeq" id="WP_330808545.1">
    <property type="nucleotide sequence ID" value="NZ_JAZBJO010000006.1"/>
</dbReference>
<evidence type="ECO:0000313" key="2">
    <source>
        <dbReference type="Proteomes" id="UP001354709"/>
    </source>
</evidence>
<reference evidence="1 2" key="1">
    <citation type="submission" date="2023-11" db="EMBL/GenBank/DDBJ databases">
        <title>30 novel species of actinomycetes from the DSMZ collection.</title>
        <authorList>
            <person name="Nouioui I."/>
        </authorList>
    </citation>
    <scope>NUCLEOTIDE SEQUENCE [LARGE SCALE GENOMIC DNA]</scope>
    <source>
        <strain evidence="1 2">DSM 41524</strain>
    </source>
</reference>
<gene>
    <name evidence="1" type="ORF">V2J94_13015</name>
</gene>
<dbReference type="EMBL" id="JAZBJO010000006">
    <property type="protein sequence ID" value="MEE4592800.1"/>
    <property type="molecule type" value="Genomic_DNA"/>
</dbReference>
<name>A0ABU7PUL8_9ACTN</name>
<dbReference type="Proteomes" id="UP001354709">
    <property type="component" value="Unassembled WGS sequence"/>
</dbReference>
<evidence type="ECO:0000313" key="1">
    <source>
        <dbReference type="EMBL" id="MEE4592800.1"/>
    </source>
</evidence>
<accession>A0ABU7PUL8</accession>
<comment type="caution">
    <text evidence="1">The sequence shown here is derived from an EMBL/GenBank/DDBJ whole genome shotgun (WGS) entry which is preliminary data.</text>
</comment>